<dbReference type="PANTHER" id="PTHR36844">
    <property type="entry name" value="PROTEASE PRSW"/>
    <property type="match status" value="1"/>
</dbReference>
<reference evidence="13" key="1">
    <citation type="submission" date="2015-08" db="EMBL/GenBank/DDBJ databases">
        <title>Complete DNA Sequence of Pseudomonas syringae pv. actinidiae, the Causal Agent of Kiwifruit Canker Disease.</title>
        <authorList>
            <person name="Rikkerink E.H.A."/>
            <person name="Fineran P.C."/>
        </authorList>
    </citation>
    <scope>NUCLEOTIDE SEQUENCE</scope>
    <source>
        <strain evidence="13">DSM 13666</strain>
    </source>
</reference>
<accession>A0A4Y7X1N8</accession>
<feature type="transmembrane region" description="Helical" evidence="12">
    <location>
        <begin position="162"/>
        <end position="181"/>
    </location>
</feature>
<keyword evidence="5 11" id="KW-0645">Protease</keyword>
<evidence type="ECO:0000256" key="1">
    <source>
        <dbReference type="ARBA" id="ARBA00004651"/>
    </source>
</evidence>
<dbReference type="GO" id="GO:0005886">
    <property type="term" value="C:plasma membrane"/>
    <property type="evidence" value="ECO:0007669"/>
    <property type="project" value="UniProtKB-SubCell"/>
</dbReference>
<organism evidence="13">
    <name type="scientific">Halalkalibacterium halodurans</name>
    <name type="common">Bacillus halodurans</name>
    <dbReference type="NCBI Taxonomy" id="86665"/>
    <lineage>
        <taxon>Bacteria</taxon>
        <taxon>Bacillati</taxon>
        <taxon>Bacillota</taxon>
        <taxon>Bacilli</taxon>
        <taxon>Bacillales</taxon>
        <taxon>Bacillaceae</taxon>
        <taxon>Halalkalibacterium (ex Joshi et al. 2022)</taxon>
    </lineage>
</organism>
<keyword evidence="8 12" id="KW-1133">Transmembrane helix</keyword>
<feature type="transmembrane region" description="Helical" evidence="12">
    <location>
        <begin position="187"/>
        <end position="204"/>
    </location>
</feature>
<feature type="transmembrane region" description="Helical" evidence="12">
    <location>
        <begin position="100"/>
        <end position="121"/>
    </location>
</feature>
<accession>A0A0M0KKM5</accession>
<proteinExistence type="inferred from homology"/>
<comment type="subcellular location">
    <subcellularLocation>
        <location evidence="1">Cell membrane</location>
        <topology evidence="1">Multi-pass membrane protein</topology>
    </subcellularLocation>
</comment>
<gene>
    <name evidence="13" type="ORF">AMD02_11355</name>
</gene>
<dbReference type="PIRSF" id="PIRSF016933">
    <property type="entry name" value="PrsW"/>
    <property type="match status" value="1"/>
</dbReference>
<dbReference type="PANTHER" id="PTHR36844:SF1">
    <property type="entry name" value="PROTEASE PRSW"/>
    <property type="match status" value="1"/>
</dbReference>
<dbReference type="GeneID" id="87597245"/>
<dbReference type="PATRIC" id="fig|136160.3.peg.2681"/>
<evidence type="ECO:0000256" key="5">
    <source>
        <dbReference type="ARBA" id="ARBA00022670"/>
    </source>
</evidence>
<dbReference type="RefSeq" id="WP_053431375.1">
    <property type="nucleotide sequence ID" value="NZ_CP040441.1"/>
</dbReference>
<dbReference type="GO" id="GO:0008233">
    <property type="term" value="F:peptidase activity"/>
    <property type="evidence" value="ECO:0007669"/>
    <property type="project" value="UniProtKB-KW"/>
</dbReference>
<comment type="similarity">
    <text evidence="2 11">Belongs to the protease PrsW family.</text>
</comment>
<protein>
    <recommendedName>
        <fullName evidence="3 11">Protease PrsW</fullName>
        <ecNumber evidence="11">3.4.-.-</ecNumber>
    </recommendedName>
    <alternativeName>
        <fullName evidence="10 11">Protease responsible for activating sigma-W</fullName>
    </alternativeName>
</protein>
<evidence type="ECO:0000256" key="3">
    <source>
        <dbReference type="ARBA" id="ARBA00018997"/>
    </source>
</evidence>
<dbReference type="GO" id="GO:0006508">
    <property type="term" value="P:proteolysis"/>
    <property type="evidence" value="ECO:0007669"/>
    <property type="project" value="UniProtKB-KW"/>
</dbReference>
<evidence type="ECO:0000256" key="8">
    <source>
        <dbReference type="ARBA" id="ARBA00022989"/>
    </source>
</evidence>
<sequence>MFSLLTAAIAPAMALLCFFYLKNEYGSQTLGFVVRTFLIGALLMFPVMVLQHAFLAEGFFANPLLKAFILYGFFEEFFKWFMLYFFAYKHVEFNRRYDGIIFGVSLSLGFASMENGLYLIANGVETAIGRALLPVSSHAIYGVIMGYYLGRAKMEEKHRKKWLFLSLFLPVLLHSLYDAILLLWSKHFLFVMVPFMLVLWWVAIQKVKLANQLDR</sequence>
<feature type="transmembrane region" description="Helical" evidence="12">
    <location>
        <begin position="68"/>
        <end position="88"/>
    </location>
</feature>
<evidence type="ECO:0000256" key="11">
    <source>
        <dbReference type="PIRNR" id="PIRNR016933"/>
    </source>
</evidence>
<evidence type="ECO:0000256" key="6">
    <source>
        <dbReference type="ARBA" id="ARBA00022692"/>
    </source>
</evidence>
<evidence type="ECO:0000256" key="2">
    <source>
        <dbReference type="ARBA" id="ARBA00009165"/>
    </source>
</evidence>
<comment type="function">
    <text evidence="11">Involved in the degradation of specific anti-sigma factors.</text>
</comment>
<feature type="transmembrane region" description="Helical" evidence="12">
    <location>
        <begin position="127"/>
        <end position="150"/>
    </location>
</feature>
<dbReference type="NCBIfam" id="NF033739">
    <property type="entry name" value="intramemb_PrsW"/>
    <property type="match status" value="1"/>
</dbReference>
<keyword evidence="9 11" id="KW-0472">Membrane</keyword>
<dbReference type="AlphaFoldDB" id="A0A0M0KKM5"/>
<dbReference type="Pfam" id="PF13367">
    <property type="entry name" value="PrsW-protease"/>
    <property type="match status" value="1"/>
</dbReference>
<dbReference type="EMBL" id="LILD01000001">
    <property type="protein sequence ID" value="KOO39374.1"/>
    <property type="molecule type" value="Genomic_DNA"/>
</dbReference>
<keyword evidence="7 11" id="KW-0378">Hydrolase</keyword>
<evidence type="ECO:0000256" key="10">
    <source>
        <dbReference type="ARBA" id="ARBA00030345"/>
    </source>
</evidence>
<evidence type="ECO:0000256" key="12">
    <source>
        <dbReference type="SAM" id="Phobius"/>
    </source>
</evidence>
<dbReference type="InterPro" id="IPR026898">
    <property type="entry name" value="PrsW"/>
</dbReference>
<keyword evidence="4 11" id="KW-1003">Cell membrane</keyword>
<comment type="caution">
    <text evidence="13">The sequence shown here is derived from an EMBL/GenBank/DDBJ whole genome shotgun (WGS) entry which is preliminary data.</text>
</comment>
<keyword evidence="6 12" id="KW-0812">Transmembrane</keyword>
<evidence type="ECO:0000313" key="13">
    <source>
        <dbReference type="EMBL" id="KOO39374.1"/>
    </source>
</evidence>
<dbReference type="EC" id="3.4.-.-" evidence="11"/>
<feature type="transmembrane region" description="Helical" evidence="12">
    <location>
        <begin position="33"/>
        <end position="56"/>
    </location>
</feature>
<dbReference type="InterPro" id="IPR023596">
    <property type="entry name" value="Peptidase_PrsW_arch/bac"/>
</dbReference>
<evidence type="ECO:0000256" key="7">
    <source>
        <dbReference type="ARBA" id="ARBA00022801"/>
    </source>
</evidence>
<name>A0A0M0KKM5_ALKHA</name>
<evidence type="ECO:0000256" key="9">
    <source>
        <dbReference type="ARBA" id="ARBA00023136"/>
    </source>
</evidence>
<evidence type="ECO:0000256" key="4">
    <source>
        <dbReference type="ARBA" id="ARBA00022475"/>
    </source>
</evidence>
<feature type="transmembrane region" description="Helical" evidence="12">
    <location>
        <begin position="6"/>
        <end position="21"/>
    </location>
</feature>